<feature type="region of interest" description="Disordered" evidence="1">
    <location>
        <begin position="134"/>
        <end position="163"/>
    </location>
</feature>
<dbReference type="AlphaFoldDB" id="A0A6A5KVN0"/>
<keyword evidence="3" id="KW-1185">Reference proteome</keyword>
<dbReference type="Proteomes" id="UP000800040">
    <property type="component" value="Unassembled WGS sequence"/>
</dbReference>
<accession>A0A6A5KVN0</accession>
<name>A0A6A5KVN0_9PLEO</name>
<sequence length="163" mass="17790">MMRSLSRDAPFSLLLCWSVTVGSVNFCLSWIPIHVPRTILIQATQSTLIALNRTEASYTVCKFETAFILHQCCAAHPHTSLISLRDRSFNALPILQTAPKRAPYTANSSDIFVTLNRGSGPVAFDSPAEPIQQPWQLGDSGSSARQPSTVSCHSCPLSNNEAM</sequence>
<evidence type="ECO:0000313" key="3">
    <source>
        <dbReference type="Proteomes" id="UP000800040"/>
    </source>
</evidence>
<evidence type="ECO:0000256" key="1">
    <source>
        <dbReference type="SAM" id="MobiDB-lite"/>
    </source>
</evidence>
<protein>
    <submittedName>
        <fullName evidence="2">Uncharacterized protein</fullName>
    </submittedName>
</protein>
<dbReference type="EMBL" id="ML975250">
    <property type="protein sequence ID" value="KAF1838654.1"/>
    <property type="molecule type" value="Genomic_DNA"/>
</dbReference>
<reference evidence="2" key="1">
    <citation type="submission" date="2020-01" db="EMBL/GenBank/DDBJ databases">
        <authorList>
            <consortium name="DOE Joint Genome Institute"/>
            <person name="Haridas S."/>
            <person name="Albert R."/>
            <person name="Binder M."/>
            <person name="Bloem J."/>
            <person name="Labutti K."/>
            <person name="Salamov A."/>
            <person name="Andreopoulos B."/>
            <person name="Baker S.E."/>
            <person name="Barry K."/>
            <person name="Bills G."/>
            <person name="Bluhm B.H."/>
            <person name="Cannon C."/>
            <person name="Castanera R."/>
            <person name="Culley D.E."/>
            <person name="Daum C."/>
            <person name="Ezra D."/>
            <person name="Gonzalez J.B."/>
            <person name="Henrissat B."/>
            <person name="Kuo A."/>
            <person name="Liang C."/>
            <person name="Lipzen A."/>
            <person name="Lutzoni F."/>
            <person name="Magnuson J."/>
            <person name="Mondo S."/>
            <person name="Nolan M."/>
            <person name="Ohm R."/>
            <person name="Pangilinan J."/>
            <person name="Park H.-J."/>
            <person name="Ramirez L."/>
            <person name="Alfaro M."/>
            <person name="Sun H."/>
            <person name="Tritt A."/>
            <person name="Yoshinaga Y."/>
            <person name="Zwiers L.-H."/>
            <person name="Turgeon B.G."/>
            <person name="Goodwin S.B."/>
            <person name="Spatafora J.W."/>
            <person name="Crous P.W."/>
            <person name="Grigoriev I.V."/>
        </authorList>
    </citation>
    <scope>NUCLEOTIDE SEQUENCE</scope>
    <source>
        <strain evidence="2">P77</strain>
    </source>
</reference>
<proteinExistence type="predicted"/>
<organism evidence="2 3">
    <name type="scientific">Decorospora gaudefroyi</name>
    <dbReference type="NCBI Taxonomy" id="184978"/>
    <lineage>
        <taxon>Eukaryota</taxon>
        <taxon>Fungi</taxon>
        <taxon>Dikarya</taxon>
        <taxon>Ascomycota</taxon>
        <taxon>Pezizomycotina</taxon>
        <taxon>Dothideomycetes</taxon>
        <taxon>Pleosporomycetidae</taxon>
        <taxon>Pleosporales</taxon>
        <taxon>Pleosporineae</taxon>
        <taxon>Pleosporaceae</taxon>
        <taxon>Decorospora</taxon>
    </lineage>
</organism>
<evidence type="ECO:0000313" key="2">
    <source>
        <dbReference type="EMBL" id="KAF1838654.1"/>
    </source>
</evidence>
<gene>
    <name evidence="2" type="ORF">BDW02DRAFT_365401</name>
</gene>